<keyword evidence="2" id="KW-1185">Reference proteome</keyword>
<reference evidence="1 2" key="1">
    <citation type="journal article" date="2020" name="BMC Genomics">
        <title>Intraspecific diversification of the crop wild relative Brassica cretica Lam. using demographic model selection.</title>
        <authorList>
            <person name="Kioukis A."/>
            <person name="Michalopoulou V.A."/>
            <person name="Briers L."/>
            <person name="Pirintsos S."/>
            <person name="Studholme D.J."/>
            <person name="Pavlidis P."/>
            <person name="Sarris P.F."/>
        </authorList>
    </citation>
    <scope>NUCLEOTIDE SEQUENCE [LARGE SCALE GENOMIC DNA]</scope>
    <source>
        <strain evidence="2">cv. PFS-1207/04</strain>
    </source>
</reference>
<gene>
    <name evidence="1" type="ORF">DY000_02055647</name>
</gene>
<sequence>MVCMRLGFRELGNRTYDHELTHWGFGLLPYGFDKGLRITLTSSRRVVLVADREYELKLRSSDREQAEVVSWGMD</sequence>
<evidence type="ECO:0000313" key="1">
    <source>
        <dbReference type="EMBL" id="KAF3495953.1"/>
    </source>
</evidence>
<dbReference type="Proteomes" id="UP000266723">
    <property type="component" value="Unassembled WGS sequence"/>
</dbReference>
<name>A0ABQ7AE07_BRACR</name>
<accession>A0ABQ7AE07</accession>
<proteinExistence type="predicted"/>
<organism evidence="1 2">
    <name type="scientific">Brassica cretica</name>
    <name type="common">Mustard</name>
    <dbReference type="NCBI Taxonomy" id="69181"/>
    <lineage>
        <taxon>Eukaryota</taxon>
        <taxon>Viridiplantae</taxon>
        <taxon>Streptophyta</taxon>
        <taxon>Embryophyta</taxon>
        <taxon>Tracheophyta</taxon>
        <taxon>Spermatophyta</taxon>
        <taxon>Magnoliopsida</taxon>
        <taxon>eudicotyledons</taxon>
        <taxon>Gunneridae</taxon>
        <taxon>Pentapetalae</taxon>
        <taxon>rosids</taxon>
        <taxon>malvids</taxon>
        <taxon>Brassicales</taxon>
        <taxon>Brassicaceae</taxon>
        <taxon>Brassiceae</taxon>
        <taxon>Brassica</taxon>
    </lineage>
</organism>
<protein>
    <submittedName>
        <fullName evidence="1">Uncharacterized protein</fullName>
    </submittedName>
</protein>
<evidence type="ECO:0000313" key="2">
    <source>
        <dbReference type="Proteomes" id="UP000266723"/>
    </source>
</evidence>
<comment type="caution">
    <text evidence="1">The sequence shown here is derived from an EMBL/GenBank/DDBJ whole genome shotgun (WGS) entry which is preliminary data.</text>
</comment>
<dbReference type="EMBL" id="QGKV02002055">
    <property type="protein sequence ID" value="KAF3495953.1"/>
    <property type="molecule type" value="Genomic_DNA"/>
</dbReference>